<feature type="region of interest" description="Disordered" evidence="1">
    <location>
        <begin position="120"/>
        <end position="181"/>
    </location>
</feature>
<feature type="region of interest" description="Disordered" evidence="1">
    <location>
        <begin position="374"/>
        <end position="416"/>
    </location>
</feature>
<proteinExistence type="predicted"/>
<gene>
    <name evidence="2" type="ORF">HETSPECPRED_002518</name>
</gene>
<evidence type="ECO:0008006" key="4">
    <source>
        <dbReference type="Google" id="ProtNLM"/>
    </source>
</evidence>
<evidence type="ECO:0000313" key="3">
    <source>
        <dbReference type="Proteomes" id="UP000664521"/>
    </source>
</evidence>
<protein>
    <recommendedName>
        <fullName evidence="4">Thymidylate kinase</fullName>
    </recommendedName>
</protein>
<reference evidence="2" key="1">
    <citation type="submission" date="2021-03" db="EMBL/GenBank/DDBJ databases">
        <authorList>
            <person name="Tagirdzhanova G."/>
        </authorList>
    </citation>
    <scope>NUCLEOTIDE SEQUENCE</scope>
</reference>
<feature type="compositionally biased region" description="Low complexity" evidence="1">
    <location>
        <begin position="378"/>
        <end position="394"/>
    </location>
</feature>
<dbReference type="AlphaFoldDB" id="A0A8H3EXU8"/>
<name>A0A8H3EXU8_9LECA</name>
<evidence type="ECO:0000256" key="1">
    <source>
        <dbReference type="SAM" id="MobiDB-lite"/>
    </source>
</evidence>
<feature type="compositionally biased region" description="Basic residues" evidence="1">
    <location>
        <begin position="154"/>
        <end position="167"/>
    </location>
</feature>
<evidence type="ECO:0000313" key="2">
    <source>
        <dbReference type="EMBL" id="CAF9915536.1"/>
    </source>
</evidence>
<sequence>MATLAPMNPPTRQPFGAVSGTRLRNMGNVKNKQNALPSSQPSKLKTFSPQSQIFDDIDSENIDPSIFKSSKTSGYPSKNFTSTTDKMNCFKPAQFMLTRATAARTSASQLPPLTQAIGMKRKAESAPSASDIEPERLHKSARKLDLPAPAGRSPKSKRAGILSRHRVSASPFARVDPPSFGSNKTGHGLSFSIDAALAGTVPAHKLRKPAQKKDPASETVLDGMPKGWMFDIHTDSKDEEASNLMEHSTCTLDISDDETSKSKMFDEENKENVPPQPGMNAPITHAVAAMHASRKHMMTDEPRAPLGDLEASDYYAPGCDASSYITIPWDHDVKSNIQNEIVPEASTVYTSAKVDVEAVDKNLTWNDLIEMTKPDNKTTGLTPAMTATTTNTDAEQGSLLPIMEDNEDSSAFGSVL</sequence>
<feature type="compositionally biased region" description="Basic and acidic residues" evidence="1">
    <location>
        <begin position="133"/>
        <end position="145"/>
    </location>
</feature>
<organism evidence="2 3">
    <name type="scientific">Heterodermia speciosa</name>
    <dbReference type="NCBI Taxonomy" id="116794"/>
    <lineage>
        <taxon>Eukaryota</taxon>
        <taxon>Fungi</taxon>
        <taxon>Dikarya</taxon>
        <taxon>Ascomycota</taxon>
        <taxon>Pezizomycotina</taxon>
        <taxon>Lecanoromycetes</taxon>
        <taxon>OSLEUM clade</taxon>
        <taxon>Lecanoromycetidae</taxon>
        <taxon>Caliciales</taxon>
        <taxon>Physciaceae</taxon>
        <taxon>Heterodermia</taxon>
    </lineage>
</organism>
<keyword evidence="3" id="KW-1185">Reference proteome</keyword>
<dbReference type="Proteomes" id="UP000664521">
    <property type="component" value="Unassembled WGS sequence"/>
</dbReference>
<dbReference type="OrthoDB" id="425602at2759"/>
<dbReference type="EMBL" id="CAJPDS010000016">
    <property type="protein sequence ID" value="CAF9915536.1"/>
    <property type="molecule type" value="Genomic_DNA"/>
</dbReference>
<comment type="caution">
    <text evidence="2">The sequence shown here is derived from an EMBL/GenBank/DDBJ whole genome shotgun (WGS) entry which is preliminary data.</text>
</comment>
<accession>A0A8H3EXU8</accession>